<name>A0ABP1G837_9CHLO</name>
<keyword evidence="1" id="KW-0723">Serine/threonine-protein kinase</keyword>
<dbReference type="SUPFAM" id="SSF56112">
    <property type="entry name" value="Protein kinase-like (PK-like)"/>
    <property type="match status" value="1"/>
</dbReference>
<gene>
    <name evidence="8" type="primary">g9809</name>
    <name evidence="8" type="ORF">VP750_LOCUS8837</name>
</gene>
<organism evidence="8 9">
    <name type="scientific">Coccomyxa viridis</name>
    <dbReference type="NCBI Taxonomy" id="1274662"/>
    <lineage>
        <taxon>Eukaryota</taxon>
        <taxon>Viridiplantae</taxon>
        <taxon>Chlorophyta</taxon>
        <taxon>core chlorophytes</taxon>
        <taxon>Trebouxiophyceae</taxon>
        <taxon>Trebouxiophyceae incertae sedis</taxon>
        <taxon>Coccomyxaceae</taxon>
        <taxon>Coccomyxa</taxon>
    </lineage>
</organism>
<feature type="region of interest" description="Disordered" evidence="6">
    <location>
        <begin position="394"/>
        <end position="439"/>
    </location>
</feature>
<keyword evidence="2" id="KW-0808">Transferase</keyword>
<dbReference type="PANTHER" id="PTHR24350">
    <property type="entry name" value="SERINE/THREONINE-PROTEIN KINASE IAL-RELATED"/>
    <property type="match status" value="1"/>
</dbReference>
<sequence>MIRCKVIPNEQAPSGRTSETGGENLDGTSPDDSLLKRGVRTSALNKSFSSAIAVRRDARPAEKSHHKLSRIEYTSIDQFQQRAELYRGSISTVYKAICTASQTPVIIKAYDKSKMKPKNLARVEREVRLMQELNGGSGLVELFSVFEDSAHRYLIMEHCKGGDLFKVLMMKGGTLDEAWVCTEIIAPLLSVLASMHKDSIIHRDIKPENIFLTSAMRFKLGDFGLAIRSDEELPFTRSGTLDYMAPEVLGNHTTDLQESPQLTRAQLKAATIRPYDEKVDVWAAGILAYECIVGKPPFEVNDEVQTATLIMYSNKIYFPQRHSPEWKDFVKISLEKNPHQRPSAATLLDHPWIRMHTGGTQQAAVSQKLEAAPKLAPQGAASAPLPEDLPFACQSSLQSASTPRTPSTLSRGSSGISDMEVVSATTTSSAVQPKQAPKGRILMSEQRQSEGSGKIKAIFPPGPFKSGLSRTLLAVHMTLEANGEKPAALSLSRPMPGHLVDTPGQSFTALLNRPPLDPPGYIDSAEVVEGADLSKNGLRIRLKTYFNRQKMNAPARLPEL</sequence>
<dbReference type="InterPro" id="IPR030616">
    <property type="entry name" value="Aur-like"/>
</dbReference>
<keyword evidence="9" id="KW-1185">Reference proteome</keyword>
<dbReference type="PROSITE" id="PS00108">
    <property type="entry name" value="PROTEIN_KINASE_ST"/>
    <property type="match status" value="1"/>
</dbReference>
<dbReference type="InterPro" id="IPR011009">
    <property type="entry name" value="Kinase-like_dom_sf"/>
</dbReference>
<evidence type="ECO:0000256" key="5">
    <source>
        <dbReference type="ARBA" id="ARBA00022840"/>
    </source>
</evidence>
<keyword evidence="4" id="KW-0418">Kinase</keyword>
<dbReference type="EMBL" id="CAXHTA020000016">
    <property type="protein sequence ID" value="CAL5226931.1"/>
    <property type="molecule type" value="Genomic_DNA"/>
</dbReference>
<dbReference type="Gene3D" id="1.10.510.10">
    <property type="entry name" value="Transferase(Phosphotransferase) domain 1"/>
    <property type="match status" value="1"/>
</dbReference>
<accession>A0ABP1G837</accession>
<dbReference type="Pfam" id="PF00069">
    <property type="entry name" value="Pkinase"/>
    <property type="match status" value="1"/>
</dbReference>
<reference evidence="8 9" key="1">
    <citation type="submission" date="2024-06" db="EMBL/GenBank/DDBJ databases">
        <authorList>
            <person name="Kraege A."/>
            <person name="Thomma B."/>
        </authorList>
    </citation>
    <scope>NUCLEOTIDE SEQUENCE [LARGE SCALE GENOMIC DNA]</scope>
</reference>
<evidence type="ECO:0000256" key="2">
    <source>
        <dbReference type="ARBA" id="ARBA00022679"/>
    </source>
</evidence>
<evidence type="ECO:0000256" key="6">
    <source>
        <dbReference type="SAM" id="MobiDB-lite"/>
    </source>
</evidence>
<keyword evidence="5" id="KW-0067">ATP-binding</keyword>
<dbReference type="Proteomes" id="UP001497392">
    <property type="component" value="Unassembled WGS sequence"/>
</dbReference>
<protein>
    <submittedName>
        <fullName evidence="8">G9809 protein</fullName>
    </submittedName>
</protein>
<evidence type="ECO:0000256" key="4">
    <source>
        <dbReference type="ARBA" id="ARBA00022777"/>
    </source>
</evidence>
<dbReference type="SMART" id="SM00220">
    <property type="entry name" value="S_TKc"/>
    <property type="match status" value="1"/>
</dbReference>
<evidence type="ECO:0000259" key="7">
    <source>
        <dbReference type="PROSITE" id="PS50011"/>
    </source>
</evidence>
<feature type="domain" description="Protein kinase" evidence="7">
    <location>
        <begin position="79"/>
        <end position="353"/>
    </location>
</feature>
<dbReference type="InterPro" id="IPR000719">
    <property type="entry name" value="Prot_kinase_dom"/>
</dbReference>
<feature type="region of interest" description="Disordered" evidence="6">
    <location>
        <begin position="7"/>
        <end position="35"/>
    </location>
</feature>
<dbReference type="InterPro" id="IPR008271">
    <property type="entry name" value="Ser/Thr_kinase_AS"/>
</dbReference>
<keyword evidence="3" id="KW-0547">Nucleotide-binding</keyword>
<evidence type="ECO:0000313" key="8">
    <source>
        <dbReference type="EMBL" id="CAL5226931.1"/>
    </source>
</evidence>
<feature type="compositionally biased region" description="Polar residues" evidence="6">
    <location>
        <begin position="11"/>
        <end position="31"/>
    </location>
</feature>
<feature type="compositionally biased region" description="Polar residues" evidence="6">
    <location>
        <begin position="423"/>
        <end position="432"/>
    </location>
</feature>
<evidence type="ECO:0000256" key="1">
    <source>
        <dbReference type="ARBA" id="ARBA00022527"/>
    </source>
</evidence>
<evidence type="ECO:0000313" key="9">
    <source>
        <dbReference type="Proteomes" id="UP001497392"/>
    </source>
</evidence>
<dbReference type="PROSITE" id="PS50011">
    <property type="entry name" value="PROTEIN_KINASE_DOM"/>
    <property type="match status" value="1"/>
</dbReference>
<comment type="caution">
    <text evidence="8">The sequence shown here is derived from an EMBL/GenBank/DDBJ whole genome shotgun (WGS) entry which is preliminary data.</text>
</comment>
<feature type="compositionally biased region" description="Polar residues" evidence="6">
    <location>
        <begin position="394"/>
        <end position="416"/>
    </location>
</feature>
<evidence type="ECO:0000256" key="3">
    <source>
        <dbReference type="ARBA" id="ARBA00022741"/>
    </source>
</evidence>
<proteinExistence type="predicted"/>